<protein>
    <submittedName>
        <fullName evidence="3">SMP-30/gluconolactonase/LRE family protein</fullName>
    </submittedName>
</protein>
<evidence type="ECO:0000313" key="3">
    <source>
        <dbReference type="EMBL" id="MFC3690042.1"/>
    </source>
</evidence>
<dbReference type="Pfam" id="PF08450">
    <property type="entry name" value="SGL"/>
    <property type="match status" value="1"/>
</dbReference>
<dbReference type="InterPro" id="IPR011042">
    <property type="entry name" value="6-blade_b-propeller_TolB-like"/>
</dbReference>
<organism evidence="3 4">
    <name type="scientific">Aquipuribacter hungaricus</name>
    <dbReference type="NCBI Taxonomy" id="545624"/>
    <lineage>
        <taxon>Bacteria</taxon>
        <taxon>Bacillati</taxon>
        <taxon>Actinomycetota</taxon>
        <taxon>Actinomycetes</taxon>
        <taxon>Micrococcales</taxon>
        <taxon>Intrasporangiaceae</taxon>
        <taxon>Aquipuribacter</taxon>
    </lineage>
</organism>
<evidence type="ECO:0000259" key="2">
    <source>
        <dbReference type="Pfam" id="PF08450"/>
    </source>
</evidence>
<dbReference type="Gene3D" id="2.120.10.30">
    <property type="entry name" value="TolB, C-terminal domain"/>
    <property type="match status" value="1"/>
</dbReference>
<dbReference type="SUPFAM" id="SSF63829">
    <property type="entry name" value="Calcium-dependent phosphotriesterase"/>
    <property type="match status" value="1"/>
</dbReference>
<proteinExistence type="inferred from homology"/>
<accession>A0ABV7WM15</accession>
<comment type="caution">
    <text evidence="3">The sequence shown here is derived from an EMBL/GenBank/DDBJ whole genome shotgun (WGS) entry which is preliminary data.</text>
</comment>
<dbReference type="RefSeq" id="WP_340292828.1">
    <property type="nucleotide sequence ID" value="NZ_JBBEOI010000084.1"/>
</dbReference>
<evidence type="ECO:0000313" key="4">
    <source>
        <dbReference type="Proteomes" id="UP001595685"/>
    </source>
</evidence>
<dbReference type="InterPro" id="IPR005511">
    <property type="entry name" value="SMP-30"/>
</dbReference>
<gene>
    <name evidence="3" type="ORF">ACFOLH_16975</name>
</gene>
<dbReference type="EMBL" id="JBHRWW010000015">
    <property type="protein sequence ID" value="MFC3690042.1"/>
    <property type="molecule type" value="Genomic_DNA"/>
</dbReference>
<sequence length="295" mass="30480">MSQSSSEPTAPRVTVLSEESYELGEGARAVDGVTFVDLLAGRLLRHPGTVGGEVEPVLSVDVPLGAVAPVAGEPGRRVAALGDGIALLDAAGSVEWLARPEEHAPAPTRMNDGVCDAEGRFWAGSMAYDGESPLGSLYRTDPDGTVTRVVEDLAIANGPAVSADGRLLFLADSAQHTITRYALAEDGHLSDGTVVVRTGEEGVPDGMTTDAEGTLWVAVHGAGEVRRYDADGYPLLTVTLPAAQPTSVTIVPGGLVVTTAAEGMEAPGPADGRLLRVDLDDAPTAVPVREFGPRR</sequence>
<dbReference type="PANTHER" id="PTHR10907">
    <property type="entry name" value="REGUCALCIN"/>
    <property type="match status" value="1"/>
</dbReference>
<dbReference type="Proteomes" id="UP001595685">
    <property type="component" value="Unassembled WGS sequence"/>
</dbReference>
<reference evidence="4" key="1">
    <citation type="journal article" date="2019" name="Int. J. Syst. Evol. Microbiol.">
        <title>The Global Catalogue of Microorganisms (GCM) 10K type strain sequencing project: providing services to taxonomists for standard genome sequencing and annotation.</title>
        <authorList>
            <consortium name="The Broad Institute Genomics Platform"/>
            <consortium name="The Broad Institute Genome Sequencing Center for Infectious Disease"/>
            <person name="Wu L."/>
            <person name="Ma J."/>
        </authorList>
    </citation>
    <scope>NUCLEOTIDE SEQUENCE [LARGE SCALE GENOMIC DNA]</scope>
    <source>
        <strain evidence="4">NCAIM B.02333</strain>
    </source>
</reference>
<dbReference type="PANTHER" id="PTHR10907:SF47">
    <property type="entry name" value="REGUCALCIN"/>
    <property type="match status" value="1"/>
</dbReference>
<comment type="similarity">
    <text evidence="1">Belongs to the SMP-30/CGR1 family.</text>
</comment>
<dbReference type="InterPro" id="IPR013658">
    <property type="entry name" value="SGL"/>
</dbReference>
<dbReference type="PRINTS" id="PR01790">
    <property type="entry name" value="SMP30FAMILY"/>
</dbReference>
<name>A0ABV7WM15_9MICO</name>
<evidence type="ECO:0000256" key="1">
    <source>
        <dbReference type="ARBA" id="ARBA00008853"/>
    </source>
</evidence>
<feature type="domain" description="SMP-30/Gluconolactonase/LRE-like region" evidence="2">
    <location>
        <begin position="23"/>
        <end position="260"/>
    </location>
</feature>
<keyword evidence="4" id="KW-1185">Reference proteome</keyword>